<dbReference type="Proteomes" id="UP000237271">
    <property type="component" value="Unassembled WGS sequence"/>
</dbReference>
<feature type="region of interest" description="Disordered" evidence="2">
    <location>
        <begin position="470"/>
        <end position="498"/>
    </location>
</feature>
<evidence type="ECO:0000256" key="1">
    <source>
        <dbReference type="SAM" id="Coils"/>
    </source>
</evidence>
<feature type="non-terminal residue" evidence="3">
    <location>
        <position position="548"/>
    </location>
</feature>
<feature type="compositionally biased region" description="Low complexity" evidence="2">
    <location>
        <begin position="470"/>
        <end position="487"/>
    </location>
</feature>
<evidence type="ECO:0000313" key="4">
    <source>
        <dbReference type="Proteomes" id="UP000237271"/>
    </source>
</evidence>
<sequence>MRASLEVVAAALQHATELASLEEDHRTLQTAFVDREARIRELEQELHDGYAAAAPFVQFVERRYGLMRHQRDEARESLAECLNARDNAAQLARLRERLRLAEEIHSEETTRLHIQIADLESRLAAARSTAAAQKSRRLAQRVTALSGELAAATMELASSRDSLSARDQALANATAELQAHEVSQKALEDSVTQFQNQVSALERRLSRSHAELSTVYAARDRFSDEAVAAEAESLRLASELKQAVVERDCNDLVKSQVNSFRAAIARLEGRVSDLQSNHNRLQTLEKEIRDLQGANASLETDVASVRANRHVLETQCEQLTRERDSMRASRDHAVQERDAIRTQVATLASSVSASSGGAALQVLITGGLPVVGAGYLQFRRGGIHAKSTTVETETREETDIQESSIARASVLGAGAIRSTVEAGADPGESVQTEVFQSQEADGSIVTKTVKTTTRITKSSSGELVKTVEVETTTETETTSGEKSTTVETETREETDIQESSIARASVLGAGAIRSTVEAGAAPGESVQTEVFQSQEADGSIVTKTVKTT</sequence>
<dbReference type="OrthoDB" id="146960at2759"/>
<organism evidence="3 4">
    <name type="scientific">Phytophthora palmivora</name>
    <dbReference type="NCBI Taxonomy" id="4796"/>
    <lineage>
        <taxon>Eukaryota</taxon>
        <taxon>Sar</taxon>
        <taxon>Stramenopiles</taxon>
        <taxon>Oomycota</taxon>
        <taxon>Peronosporomycetes</taxon>
        <taxon>Peronosporales</taxon>
        <taxon>Peronosporaceae</taxon>
        <taxon>Phytophthora</taxon>
    </lineage>
</organism>
<feature type="compositionally biased region" description="Polar residues" evidence="2">
    <location>
        <begin position="525"/>
        <end position="548"/>
    </location>
</feature>
<reference evidence="3 4" key="1">
    <citation type="journal article" date="2017" name="Genome Biol. Evol.">
        <title>Phytophthora megakarya and P. palmivora, closely related causal agents of cacao black pod rot, underwent increases in genome sizes and gene numbers by different mechanisms.</title>
        <authorList>
            <person name="Ali S.S."/>
            <person name="Shao J."/>
            <person name="Lary D.J."/>
            <person name="Kronmiller B."/>
            <person name="Shen D."/>
            <person name="Strem M.D."/>
            <person name="Amoako-Attah I."/>
            <person name="Akrofi A.Y."/>
            <person name="Begoude B.A."/>
            <person name="Ten Hoopen G.M."/>
            <person name="Coulibaly K."/>
            <person name="Kebe B.I."/>
            <person name="Melnick R.L."/>
            <person name="Guiltinan M.J."/>
            <person name="Tyler B.M."/>
            <person name="Meinhardt L.W."/>
            <person name="Bailey B.A."/>
        </authorList>
    </citation>
    <scope>NUCLEOTIDE SEQUENCE [LARGE SCALE GENOMIC DNA]</scope>
    <source>
        <strain evidence="4">sbr112.9</strain>
    </source>
</reference>
<keyword evidence="4" id="KW-1185">Reference proteome</keyword>
<evidence type="ECO:0000313" key="3">
    <source>
        <dbReference type="EMBL" id="POM75084.1"/>
    </source>
</evidence>
<name>A0A2P4YB92_9STRA</name>
<dbReference type="AlphaFoldDB" id="A0A2P4YB92"/>
<dbReference type="EMBL" id="NCKW01004076">
    <property type="protein sequence ID" value="POM75084.1"/>
    <property type="molecule type" value="Genomic_DNA"/>
</dbReference>
<protein>
    <submittedName>
        <fullName evidence="3">Uncharacterized protein</fullName>
    </submittedName>
</protein>
<feature type="coiled-coil region" evidence="1">
    <location>
        <begin position="257"/>
        <end position="336"/>
    </location>
</feature>
<keyword evidence="1" id="KW-0175">Coiled coil</keyword>
<proteinExistence type="predicted"/>
<evidence type="ECO:0000256" key="2">
    <source>
        <dbReference type="SAM" id="MobiDB-lite"/>
    </source>
</evidence>
<feature type="region of interest" description="Disordered" evidence="2">
    <location>
        <begin position="520"/>
        <end position="548"/>
    </location>
</feature>
<feature type="coiled-coil region" evidence="1">
    <location>
        <begin position="84"/>
        <end position="136"/>
    </location>
</feature>
<accession>A0A2P4YB92</accession>
<comment type="caution">
    <text evidence="3">The sequence shown here is derived from an EMBL/GenBank/DDBJ whole genome shotgun (WGS) entry which is preliminary data.</text>
</comment>
<dbReference type="Gene3D" id="1.10.287.1490">
    <property type="match status" value="1"/>
</dbReference>
<feature type="coiled-coil region" evidence="1">
    <location>
        <begin position="170"/>
        <end position="211"/>
    </location>
</feature>
<gene>
    <name evidence="3" type="ORF">PHPALM_7859</name>
</gene>